<protein>
    <submittedName>
        <fullName evidence="1">Uncharacterized protein</fullName>
    </submittedName>
</protein>
<comment type="caution">
    <text evidence="1">The sequence shown here is derived from an EMBL/GenBank/DDBJ whole genome shotgun (WGS) entry which is preliminary data.</text>
</comment>
<dbReference type="Proteomes" id="UP000559117">
    <property type="component" value="Unassembled WGS sequence"/>
</dbReference>
<dbReference type="Pfam" id="PF06082">
    <property type="entry name" value="YjbH"/>
    <property type="match status" value="1"/>
</dbReference>
<dbReference type="AlphaFoldDB" id="A0A840UV80"/>
<sequence>MGDAMWKNNTLLIYLGIIFFININIAQAAPTTYGPTGLIDIPTIDVPRNNQLELGYYHLDSASYEVFALPFFDNMEISGALRDENNKHSLKTLNIKYKIKNEGIVKPGFAVGIDDLEENQGTAAYVVVSKALPFGLRMHSGIGTRRYKDGFIGLETKLIPLSKGGQFPDMSFMVEHIDKKTSYGIRLATARGLQVTAGWRDKEPFWGITYTVP</sequence>
<dbReference type="EMBL" id="JACHFH010000016">
    <property type="protein sequence ID" value="MBB5336355.1"/>
    <property type="molecule type" value="Genomic_DNA"/>
</dbReference>
<organism evidence="1 2">
    <name type="scientific">Pectinatus brassicae</name>
    <dbReference type="NCBI Taxonomy" id="862415"/>
    <lineage>
        <taxon>Bacteria</taxon>
        <taxon>Bacillati</taxon>
        <taxon>Bacillota</taxon>
        <taxon>Negativicutes</taxon>
        <taxon>Selenomonadales</taxon>
        <taxon>Selenomonadaceae</taxon>
        <taxon>Pectinatus</taxon>
    </lineage>
</organism>
<evidence type="ECO:0000313" key="1">
    <source>
        <dbReference type="EMBL" id="MBB5336355.1"/>
    </source>
</evidence>
<evidence type="ECO:0000313" key="2">
    <source>
        <dbReference type="Proteomes" id="UP000559117"/>
    </source>
</evidence>
<dbReference type="InterPro" id="IPR010344">
    <property type="entry name" value="YbjH"/>
</dbReference>
<gene>
    <name evidence="1" type="ORF">HNR32_001503</name>
</gene>
<proteinExistence type="predicted"/>
<name>A0A840UV80_9FIRM</name>
<accession>A0A840UV80</accession>
<reference evidence="1 2" key="1">
    <citation type="submission" date="2020-08" db="EMBL/GenBank/DDBJ databases">
        <title>Genomic Encyclopedia of Type Strains, Phase IV (KMG-IV): sequencing the most valuable type-strain genomes for metagenomic binning, comparative biology and taxonomic classification.</title>
        <authorList>
            <person name="Goeker M."/>
        </authorList>
    </citation>
    <scope>NUCLEOTIDE SEQUENCE [LARGE SCALE GENOMIC DNA]</scope>
    <source>
        <strain evidence="1 2">DSM 24661</strain>
    </source>
</reference>
<keyword evidence="2" id="KW-1185">Reference proteome</keyword>